<proteinExistence type="predicted"/>
<reference evidence="2 3" key="1">
    <citation type="submission" date="2016-01" db="EMBL/GenBank/DDBJ databases">
        <title>High potential of lignocellulose degradation of a new Verrucomicrobia species.</title>
        <authorList>
            <person name="Wang Y."/>
            <person name="Shi Y."/>
            <person name="Qiu Z."/>
            <person name="Liu S."/>
            <person name="Yang H."/>
        </authorList>
    </citation>
    <scope>NUCLEOTIDE SEQUENCE [LARGE SCALE GENOMIC DNA]</scope>
    <source>
        <strain evidence="2 3">TSB47</strain>
    </source>
</reference>
<dbReference type="NCBIfam" id="TIGR02595">
    <property type="entry name" value="PEP_CTERM"/>
    <property type="match status" value="1"/>
</dbReference>
<organism evidence="2 3">
    <name type="scientific">Termitidicoccus mucosus</name>
    <dbReference type="NCBI Taxonomy" id="1184151"/>
    <lineage>
        <taxon>Bacteria</taxon>
        <taxon>Pseudomonadati</taxon>
        <taxon>Verrucomicrobiota</taxon>
        <taxon>Opitutia</taxon>
        <taxon>Opitutales</taxon>
        <taxon>Opitutaceae</taxon>
        <taxon>Termitidicoccus</taxon>
    </lineage>
</organism>
<dbReference type="EMBL" id="LRRQ01000125">
    <property type="protein sequence ID" value="OAM88687.1"/>
    <property type="molecule type" value="Genomic_DNA"/>
</dbReference>
<dbReference type="AlphaFoldDB" id="A0A178IHK9"/>
<gene>
    <name evidence="2" type="ORF">AW736_15760</name>
</gene>
<keyword evidence="3" id="KW-1185">Reference proteome</keyword>
<dbReference type="STRING" id="1184151.AW736_15760"/>
<evidence type="ECO:0000259" key="1">
    <source>
        <dbReference type="Pfam" id="PF07589"/>
    </source>
</evidence>
<name>A0A178IHK9_9BACT</name>
<comment type="caution">
    <text evidence="2">The sequence shown here is derived from an EMBL/GenBank/DDBJ whole genome shotgun (WGS) entry which is preliminary data.</text>
</comment>
<evidence type="ECO:0000313" key="2">
    <source>
        <dbReference type="EMBL" id="OAM88687.1"/>
    </source>
</evidence>
<dbReference type="Pfam" id="PF07589">
    <property type="entry name" value="PEP-CTERM"/>
    <property type="match status" value="1"/>
</dbReference>
<sequence>MVSYSAGLGSFYFSSDATVPSVISTWNDGAINLTSILGYNPFDYAGLVKAIYIGETATWLNDFGYMSSAAPGVHTPLLTGIDSETNAVSGYEVYIPHAAGETLDFFLNSGGEGGVFHAFGAINDYSGSDLSLHTKWTVTQVETTYIDANGDLVTGLLDTLLVGFEDARNSAAFYDADFNDLVVAFQFIPPRATAVPEPSTYGLIGAGALLGFVGYRRFKGSKSQLPAAAA</sequence>
<feature type="domain" description="Ice-binding protein C-terminal" evidence="1">
    <location>
        <begin position="194"/>
        <end position="217"/>
    </location>
</feature>
<dbReference type="InterPro" id="IPR013424">
    <property type="entry name" value="Ice-binding_C"/>
</dbReference>
<dbReference type="Proteomes" id="UP000078486">
    <property type="component" value="Unassembled WGS sequence"/>
</dbReference>
<evidence type="ECO:0000313" key="3">
    <source>
        <dbReference type="Proteomes" id="UP000078486"/>
    </source>
</evidence>
<accession>A0A178IHK9</accession>
<protein>
    <recommendedName>
        <fullName evidence="1">Ice-binding protein C-terminal domain-containing protein</fullName>
    </recommendedName>
</protein>